<keyword evidence="2" id="KW-1185">Reference proteome</keyword>
<organism evidence="1 2">
    <name type="scientific">Pseudomonas syringae pv. pisi str. 1704B</name>
    <dbReference type="NCBI Taxonomy" id="629263"/>
    <lineage>
        <taxon>Bacteria</taxon>
        <taxon>Pseudomonadati</taxon>
        <taxon>Pseudomonadota</taxon>
        <taxon>Gammaproteobacteria</taxon>
        <taxon>Pseudomonadales</taxon>
        <taxon>Pseudomonadaceae</taxon>
        <taxon>Pseudomonas</taxon>
        <taxon>Pseudomonas syringae</taxon>
    </lineage>
</organism>
<evidence type="ECO:0000313" key="2">
    <source>
        <dbReference type="Proteomes" id="UP000004986"/>
    </source>
</evidence>
<dbReference type="HOGENOM" id="CLU_3379004_0_0_6"/>
<reference evidence="1 2" key="1">
    <citation type="journal article" date="2011" name="PLoS Pathog.">
        <title>Dynamic evolution of pathogenicity revealed by sequencing and comparative genomics of 19 Pseudomonas syringae isolates.</title>
        <authorList>
            <person name="Baltrus D.A."/>
            <person name="Nishimura M.T."/>
            <person name="Romanchuk A."/>
            <person name="Chang J.H."/>
            <person name="Mukhtar M.S."/>
            <person name="Cherkis K."/>
            <person name="Roach J."/>
            <person name="Grant S.R."/>
            <person name="Jones C.D."/>
            <person name="Dangl J.L."/>
        </authorList>
    </citation>
    <scope>NUCLEOTIDE SEQUENCE [LARGE SCALE GENOMIC DNA]</scope>
    <source>
        <strain evidence="1 2">1704B</strain>
    </source>
</reference>
<comment type="caution">
    <text evidence="1">The sequence shown here is derived from an EMBL/GenBank/DDBJ whole genome shotgun (WGS) entry which is preliminary data.</text>
</comment>
<dbReference type="AlphaFoldDB" id="F3GS94"/>
<feature type="non-terminal residue" evidence="1">
    <location>
        <position position="35"/>
    </location>
</feature>
<name>F3GS94_PSESJ</name>
<protein>
    <submittedName>
        <fullName evidence="1">Filamentous hemagglutinin, intein-containing</fullName>
    </submittedName>
</protein>
<evidence type="ECO:0000313" key="1">
    <source>
        <dbReference type="EMBL" id="EGH49947.1"/>
    </source>
</evidence>
<dbReference type="Proteomes" id="UP000004986">
    <property type="component" value="Unassembled WGS sequence"/>
</dbReference>
<accession>F3GS94</accession>
<gene>
    <name evidence="1" type="ORF">PSYPI_49077</name>
</gene>
<sequence length="35" mass="3829">RTGQAFIDGQTSNEAQFKYLMNNAIASKQQLNLAG</sequence>
<feature type="non-terminal residue" evidence="1">
    <location>
        <position position="1"/>
    </location>
</feature>
<dbReference type="EMBL" id="AEAI01004935">
    <property type="protein sequence ID" value="EGH49947.1"/>
    <property type="molecule type" value="Genomic_DNA"/>
</dbReference>
<proteinExistence type="predicted"/>